<keyword evidence="11" id="KW-1185">Reference proteome</keyword>
<dbReference type="Pfam" id="PF07715">
    <property type="entry name" value="Plug"/>
    <property type="match status" value="1"/>
</dbReference>
<dbReference type="InterPro" id="IPR012910">
    <property type="entry name" value="Plug_dom"/>
</dbReference>
<dbReference type="NCBIfam" id="TIGR04057">
    <property type="entry name" value="SusC_RagA_signa"/>
    <property type="match status" value="1"/>
</dbReference>
<dbReference type="PROSITE" id="PS52016">
    <property type="entry name" value="TONB_DEPENDENT_REC_3"/>
    <property type="match status" value="1"/>
</dbReference>
<gene>
    <name evidence="10" type="ORF">KK083_30650</name>
</gene>
<evidence type="ECO:0000259" key="9">
    <source>
        <dbReference type="Pfam" id="PF07715"/>
    </source>
</evidence>
<dbReference type="InterPro" id="IPR023997">
    <property type="entry name" value="TonB-dep_OMP_SusC/RagA_CS"/>
</dbReference>
<dbReference type="InterPro" id="IPR037066">
    <property type="entry name" value="Plug_dom_sf"/>
</dbReference>
<keyword evidence="6 7" id="KW-0998">Cell outer membrane</keyword>
<evidence type="ECO:0000313" key="11">
    <source>
        <dbReference type="Proteomes" id="UP001319200"/>
    </source>
</evidence>
<dbReference type="EMBL" id="JAHESF010000064">
    <property type="protein sequence ID" value="MBT1701292.1"/>
    <property type="molecule type" value="Genomic_DNA"/>
</dbReference>
<evidence type="ECO:0000313" key="10">
    <source>
        <dbReference type="EMBL" id="MBT1701292.1"/>
    </source>
</evidence>
<name>A0AAP2DUN1_9BACT</name>
<evidence type="ECO:0000256" key="7">
    <source>
        <dbReference type="PROSITE-ProRule" id="PRU01360"/>
    </source>
</evidence>
<dbReference type="Gene3D" id="2.60.40.1120">
    <property type="entry name" value="Carboxypeptidase-like, regulatory domain"/>
    <property type="match status" value="1"/>
</dbReference>
<dbReference type="GO" id="GO:0009279">
    <property type="term" value="C:cell outer membrane"/>
    <property type="evidence" value="ECO:0007669"/>
    <property type="project" value="UniProtKB-SubCell"/>
</dbReference>
<evidence type="ECO:0000256" key="6">
    <source>
        <dbReference type="ARBA" id="ARBA00023237"/>
    </source>
</evidence>
<dbReference type="Proteomes" id="UP001319200">
    <property type="component" value="Unassembled WGS sequence"/>
</dbReference>
<keyword evidence="2 7" id="KW-0813">Transport</keyword>
<dbReference type="RefSeq" id="WP_254169975.1">
    <property type="nucleotide sequence ID" value="NZ_JAHESF010000064.1"/>
</dbReference>
<accession>A0AAP2DUN1</accession>
<keyword evidence="3 7" id="KW-1134">Transmembrane beta strand</keyword>
<dbReference type="InterPro" id="IPR018247">
    <property type="entry name" value="EF_Hand_1_Ca_BS"/>
</dbReference>
<dbReference type="InterPro" id="IPR023996">
    <property type="entry name" value="TonB-dep_OMP_SusC/RagA"/>
</dbReference>
<evidence type="ECO:0000256" key="1">
    <source>
        <dbReference type="ARBA" id="ARBA00004571"/>
    </source>
</evidence>
<dbReference type="Gene3D" id="2.170.130.10">
    <property type="entry name" value="TonB-dependent receptor, plug domain"/>
    <property type="match status" value="1"/>
</dbReference>
<dbReference type="Pfam" id="PF13715">
    <property type="entry name" value="CarbopepD_reg_2"/>
    <property type="match status" value="1"/>
</dbReference>
<evidence type="ECO:0000256" key="2">
    <source>
        <dbReference type="ARBA" id="ARBA00022448"/>
    </source>
</evidence>
<dbReference type="AlphaFoldDB" id="A0AAP2DUN1"/>
<dbReference type="NCBIfam" id="TIGR04056">
    <property type="entry name" value="OMP_RagA_SusC"/>
    <property type="match status" value="1"/>
</dbReference>
<evidence type="ECO:0000256" key="3">
    <source>
        <dbReference type="ARBA" id="ARBA00022452"/>
    </source>
</evidence>
<dbReference type="PROSITE" id="PS00018">
    <property type="entry name" value="EF_HAND_1"/>
    <property type="match status" value="1"/>
</dbReference>
<evidence type="ECO:0000256" key="4">
    <source>
        <dbReference type="ARBA" id="ARBA00022692"/>
    </source>
</evidence>
<dbReference type="InterPro" id="IPR008969">
    <property type="entry name" value="CarboxyPept-like_regulatory"/>
</dbReference>
<dbReference type="InterPro" id="IPR039426">
    <property type="entry name" value="TonB-dep_rcpt-like"/>
</dbReference>
<evidence type="ECO:0000256" key="8">
    <source>
        <dbReference type="SAM" id="Phobius"/>
    </source>
</evidence>
<dbReference type="SUPFAM" id="SSF49464">
    <property type="entry name" value="Carboxypeptidase regulatory domain-like"/>
    <property type="match status" value="1"/>
</dbReference>
<reference evidence="10 11" key="1">
    <citation type="submission" date="2021-05" db="EMBL/GenBank/DDBJ databases">
        <title>A Polyphasic approach of four new species of the genus Ohtaekwangia: Ohtaekwangia histidinii sp. nov., Ohtaekwangia cretensis sp. nov., Ohtaekwangia indiensis sp. nov., Ohtaekwangia reichenbachii sp. nov. from diverse environment.</title>
        <authorList>
            <person name="Octaviana S."/>
        </authorList>
    </citation>
    <scope>NUCLEOTIDE SEQUENCE [LARGE SCALE GENOMIC DNA]</scope>
    <source>
        <strain evidence="10 11">PWU4</strain>
    </source>
</reference>
<comment type="caution">
    <text evidence="10">The sequence shown here is derived from an EMBL/GenBank/DDBJ whole genome shotgun (WGS) entry which is preliminary data.</text>
</comment>
<proteinExistence type="inferred from homology"/>
<protein>
    <submittedName>
        <fullName evidence="10">TonB-dependent receptor</fullName>
    </submittedName>
</protein>
<feature type="domain" description="TonB-dependent receptor plug" evidence="9">
    <location>
        <begin position="243"/>
        <end position="368"/>
    </location>
</feature>
<keyword evidence="8" id="KW-1133">Transmembrane helix</keyword>
<feature type="transmembrane region" description="Helical" evidence="8">
    <location>
        <begin position="30"/>
        <end position="50"/>
    </location>
</feature>
<dbReference type="Gene3D" id="2.40.170.20">
    <property type="entry name" value="TonB-dependent receptor, beta-barrel domain"/>
    <property type="match status" value="1"/>
</dbReference>
<sequence>MNFIVSKPHGYFRGIFEWHPVRLKFIMRACFFYIVLMISSGQLLLAYSSFGQPPEKRMTKIEMRDENFHSLFTKLKAQAGLSFLVSGQIEGYGNINLPLAERSVKEVLDLVLIGTELTYHIKGNTVFIYERDAGKGKTEVSKVSTGILSMFEITGRITDGSTGHPLAGVNIIVKGTTRGTSSDSDGRFSIAAAENETLVFSFIGFKTFETDVAGRSTIDVIMEIEAAALQEVVVNAGYYNVKDREQTGNIAKLDEKDIAKQPVSNPLQALQGRVSGVNIQQFSGLPGGQFSIQIRGRNSINPDIRSEPLYVVDGVPFSSESFGGGFGGIMQNHVSPINSISPSDIESIEILKDADATAIYGSRGANGVVLITTKKGKAGKTSIDANFSCGFGQVGHTMNLLSSSQYLEMKREALENNSSWPVDPSSYSLYPEVFLWDTSRYTDWQKEFIGGTAKVTNARISLSGGAAKTQYLFSGSYYREGSVFPGDFIYQKGSVLSSLTHTSNDEKFKFSSSINYTVDNNELPKDDLTFQAISLAPTAPALFDENGDINWENNTWINPMAAYLKPKYRAAGDNLTANASINYEIIRDLNIKTNLGYNKRFLEQLSTTPYSSARPDRLISFQATSIFGSGGIKTWIAEPQIEYKRSIGKGIITMLVGTSFQETKKTNEVKMASGFTSDALLENIKAATNVRFTLSDFYQYRYTSIFGRFNYSLKDKYILNLTARRDGSSRFGPDNQFGDFGAVGAAWIFSNEGFIKDQFGLLSFGKLRVSYGTTGSDNIGDYKYLDSYGPTQNPYQGTTGLVPTRLANPNYGWETNRKFESAVEIGLVEDMITFSTSFYLNRSSNQLVGYALPAITGQLSVQRNLPATVENTGWEFELNTVNVKGNFSWTTDFNLTAPQNKLVEYPDLENSPYRLVIGKPLNVVQGLRYTGVNPLTGYYTFEDVNADGRLTSDDYQVLGKLGTEFFLGVGNSIKFKGLQLDFHFQAVRQTGYSYIVLFPPPGQLGYNSNQPSLVMGRWTVPGEIREIQKFTTGGNSEYYNQIISDRYMVDASYIRLKNIHLSYQLTGEWINSVKIKSANIYVQGQNLITITNYIGLDPESQNSSRLPPLRTITIGMQMSF</sequence>
<dbReference type="InterPro" id="IPR036942">
    <property type="entry name" value="Beta-barrel_TonB_sf"/>
</dbReference>
<comment type="subcellular location">
    <subcellularLocation>
        <location evidence="1 7">Cell outer membrane</location>
        <topology evidence="1 7">Multi-pass membrane protein</topology>
    </subcellularLocation>
</comment>
<keyword evidence="10" id="KW-0675">Receptor</keyword>
<dbReference type="SUPFAM" id="SSF56935">
    <property type="entry name" value="Porins"/>
    <property type="match status" value="1"/>
</dbReference>
<keyword evidence="5 7" id="KW-0472">Membrane</keyword>
<keyword evidence="4 7" id="KW-0812">Transmembrane</keyword>
<comment type="similarity">
    <text evidence="7">Belongs to the TonB-dependent receptor family.</text>
</comment>
<evidence type="ECO:0000256" key="5">
    <source>
        <dbReference type="ARBA" id="ARBA00023136"/>
    </source>
</evidence>
<organism evidence="10 11">
    <name type="scientific">Chryseosolibacter histidini</name>
    <dbReference type="NCBI Taxonomy" id="2782349"/>
    <lineage>
        <taxon>Bacteria</taxon>
        <taxon>Pseudomonadati</taxon>
        <taxon>Bacteroidota</taxon>
        <taxon>Cytophagia</taxon>
        <taxon>Cytophagales</taxon>
        <taxon>Chryseotaleaceae</taxon>
        <taxon>Chryseosolibacter</taxon>
    </lineage>
</organism>